<accession>A0AAD9HJB7</accession>
<evidence type="ECO:0000259" key="5">
    <source>
        <dbReference type="PROSITE" id="PS50089"/>
    </source>
</evidence>
<gene>
    <name evidence="6" type="ORF">LX32DRAFT_615755</name>
</gene>
<evidence type="ECO:0000256" key="2">
    <source>
        <dbReference type="ARBA" id="ARBA00022771"/>
    </source>
</evidence>
<dbReference type="PROSITE" id="PS50089">
    <property type="entry name" value="ZF_RING_2"/>
    <property type="match status" value="1"/>
</dbReference>
<evidence type="ECO:0000313" key="7">
    <source>
        <dbReference type="Proteomes" id="UP001232148"/>
    </source>
</evidence>
<keyword evidence="2 4" id="KW-0863">Zinc-finger</keyword>
<keyword evidence="3" id="KW-0862">Zinc</keyword>
<dbReference type="GO" id="GO:0008270">
    <property type="term" value="F:zinc ion binding"/>
    <property type="evidence" value="ECO:0007669"/>
    <property type="project" value="UniProtKB-KW"/>
</dbReference>
<sequence>MADPLSIAASVAGLITLTASTAKLVKTMSDRYTNQVSSSIQNNMQTLEETLGKIRHGMWAHEFTHPREENLRGPIDSCAQTLRELGINFRKLHPKESSRLLAEPTRGSGLSLKSLQQKLARPETLKEIERLQAVLESQKVTLLIAMQTCSGASQYEMLVMIFNVVQELLTSKGSTQLAHWSAYCTYGDSLPMFGANDNYLLHTPSLAQTFPSFDDWLSTWTASGGDQDGSAASISGGPLNLLPSAASAESTDPSTVKLLIEGLKTGSPPTWATKAIIAPRHTPLYEVTSFLRGHGYEYVCGFADAVDGTNFPPFLPWNTSLVVITDGSSSYDVEAGLRINQKESLLEFYNGCLRKVAVSNSSASLSVEKRGSTLTVQDEVDPRITSSITFQRTLRLPEDGKLHGTSEFLGPFPLFSADEHASRLPPAMNSKGGMFFPMFQREGLAISLSSEDDHARNRSHEIGPDRFAVKVYAGSINCLSGKTASETDDEPRSNYIVCPRQRRLDGYRSADGSIRQFVAMPLGWGYSAEHQVTGHEFVGGIQLNIASRLRDHVEFRNLDELWHFGRSLRRKSTPEDLGLKVGDVLAMTDFDPAINILDDSKPNGTRCPEEPLLSPMDKNDHRVSTVQDILQKTNRRAEKVGDGLRLRTVNSVLVHLQIFVDGRVITEESLPCSPYLGLGSLASQRLHYYDLDCGHCNKCTMGSNYEICPEWTFQSEPSSSNSRRAWPAQHCPLSSLPASYTLKNGQLRIVCIQLSPGHKLRPSYNQEGYRSGQYAPNFDPDWQMVLGAGARLLQQIHNSSSHQCWDWRNSHFINVQILNAVAFQSVTGIPPWTPVSLKGYREKRLSLQVPLSPLQDDYPETSPELTMPELSGISALDRETPRQVRDKRLMVLCPQCEINMGNIAILPCKHLFCSDCMSSSTTCLRCAKTWAEKITLSGVMEHPFNGQVLSSKPVRPLTLKELHEQLSLIPYYSMSHTSSQTAEGVTERIASMMLGIHGVFWYNAIVSSLKKSEGQIRRYIAKALILRNTKSGHVHRVELLLGLVSLMDYTPAVDDENGLGNLLRASADSIRLPDGDGHHKARKALTCLEAIVEWMAREGVDPQRLADWDYEAKELLRPQADQSLKRVVDFLVSGGRSLTEDYGVTVFLMNKFYKGSRQEPHDRGLQHALLRVLVANGVDVNARDHLGRTMLWNDTVPLKSLGSCGARADVLDNNGNTVLHHLVSQARYPGAQNPTKARVTEFLSWKEGRAAVDARNRDGLTALHLAMGIDLLWDWMGFTGLLIGGGADATLPMPQGDHRDDVGRLAAKWKTEIGRFDALMRKPAEKRLKTIRGVLGISPTVG</sequence>
<protein>
    <recommendedName>
        <fullName evidence="5">RING-type domain-containing protein</fullName>
    </recommendedName>
</protein>
<keyword evidence="1" id="KW-0479">Metal-binding</keyword>
<evidence type="ECO:0000256" key="4">
    <source>
        <dbReference type="PROSITE-ProRule" id="PRU00175"/>
    </source>
</evidence>
<reference evidence="6" key="1">
    <citation type="submission" date="2021-06" db="EMBL/GenBank/DDBJ databases">
        <title>Comparative genomics, transcriptomics and evolutionary studies reveal genomic signatures of adaptation to plant cell wall in hemibiotrophic fungi.</title>
        <authorList>
            <consortium name="DOE Joint Genome Institute"/>
            <person name="Baroncelli R."/>
            <person name="Diaz J.F."/>
            <person name="Benocci T."/>
            <person name="Peng M."/>
            <person name="Battaglia E."/>
            <person name="Haridas S."/>
            <person name="Andreopoulos W."/>
            <person name="Labutti K."/>
            <person name="Pangilinan J."/>
            <person name="Floch G.L."/>
            <person name="Makela M.R."/>
            <person name="Henrissat B."/>
            <person name="Grigoriev I.V."/>
            <person name="Crouch J.A."/>
            <person name="De Vries R.P."/>
            <person name="Sukno S.A."/>
            <person name="Thon M.R."/>
        </authorList>
    </citation>
    <scope>NUCLEOTIDE SEQUENCE</scope>
    <source>
        <strain evidence="6">MAFF235873</strain>
    </source>
</reference>
<dbReference type="InterPro" id="IPR036770">
    <property type="entry name" value="Ankyrin_rpt-contain_sf"/>
</dbReference>
<dbReference type="InterPro" id="IPR001841">
    <property type="entry name" value="Znf_RING"/>
</dbReference>
<dbReference type="InterPro" id="IPR017907">
    <property type="entry name" value="Znf_RING_CS"/>
</dbReference>
<proteinExistence type="predicted"/>
<name>A0AAD9HJB7_9PEZI</name>
<evidence type="ECO:0000313" key="6">
    <source>
        <dbReference type="EMBL" id="KAK2030170.1"/>
    </source>
</evidence>
<dbReference type="InterPro" id="IPR013083">
    <property type="entry name" value="Znf_RING/FYVE/PHD"/>
</dbReference>
<dbReference type="EMBL" id="MU842854">
    <property type="protein sequence ID" value="KAK2030170.1"/>
    <property type="molecule type" value="Genomic_DNA"/>
</dbReference>
<keyword evidence="7" id="KW-1185">Reference proteome</keyword>
<dbReference type="PROSITE" id="PS00518">
    <property type="entry name" value="ZF_RING_1"/>
    <property type="match status" value="1"/>
</dbReference>
<evidence type="ECO:0000256" key="1">
    <source>
        <dbReference type="ARBA" id="ARBA00022723"/>
    </source>
</evidence>
<feature type="domain" description="RING-type" evidence="5">
    <location>
        <begin position="893"/>
        <end position="926"/>
    </location>
</feature>
<evidence type="ECO:0000256" key="3">
    <source>
        <dbReference type="ARBA" id="ARBA00022833"/>
    </source>
</evidence>
<dbReference type="Gene3D" id="3.30.40.10">
    <property type="entry name" value="Zinc/RING finger domain, C3HC4 (zinc finger)"/>
    <property type="match status" value="1"/>
</dbReference>
<organism evidence="6 7">
    <name type="scientific">Colletotrichum zoysiae</name>
    <dbReference type="NCBI Taxonomy" id="1216348"/>
    <lineage>
        <taxon>Eukaryota</taxon>
        <taxon>Fungi</taxon>
        <taxon>Dikarya</taxon>
        <taxon>Ascomycota</taxon>
        <taxon>Pezizomycotina</taxon>
        <taxon>Sordariomycetes</taxon>
        <taxon>Hypocreomycetidae</taxon>
        <taxon>Glomerellales</taxon>
        <taxon>Glomerellaceae</taxon>
        <taxon>Colletotrichum</taxon>
        <taxon>Colletotrichum graminicola species complex</taxon>
    </lineage>
</organism>
<dbReference type="Proteomes" id="UP001232148">
    <property type="component" value="Unassembled WGS sequence"/>
</dbReference>
<comment type="caution">
    <text evidence="6">The sequence shown here is derived from an EMBL/GenBank/DDBJ whole genome shotgun (WGS) entry which is preliminary data.</text>
</comment>
<dbReference type="SUPFAM" id="SSF48403">
    <property type="entry name" value="Ankyrin repeat"/>
    <property type="match status" value="1"/>
</dbReference>
<dbReference type="SUPFAM" id="SSF57850">
    <property type="entry name" value="RING/U-box"/>
    <property type="match status" value="1"/>
</dbReference>
<dbReference type="Gene3D" id="1.25.40.20">
    <property type="entry name" value="Ankyrin repeat-containing domain"/>
    <property type="match status" value="1"/>
</dbReference>